<dbReference type="AlphaFoldDB" id="A0AAN0VGX3"/>
<name>A0AAN0VGX3_9PROT</name>
<sequence>MMLPRPSLPGRRHRPGYARMHGPVFRGSPAWTIPVGAEQPEGE</sequence>
<organism evidence="2 3">
    <name type="scientific">Granulibacter bethesdensis</name>
    <dbReference type="NCBI Taxonomy" id="364410"/>
    <lineage>
        <taxon>Bacteria</taxon>
        <taxon>Pseudomonadati</taxon>
        <taxon>Pseudomonadota</taxon>
        <taxon>Alphaproteobacteria</taxon>
        <taxon>Acetobacterales</taxon>
        <taxon>Acetobacteraceae</taxon>
        <taxon>Granulibacter</taxon>
    </lineage>
</organism>
<evidence type="ECO:0000313" key="2">
    <source>
        <dbReference type="EMBL" id="AHJ64114.1"/>
    </source>
</evidence>
<feature type="region of interest" description="Disordered" evidence="1">
    <location>
        <begin position="1"/>
        <end position="20"/>
    </location>
</feature>
<gene>
    <name evidence="2" type="ORF">GbCGDNIH3_2213</name>
</gene>
<dbReference type="Proteomes" id="UP000019438">
    <property type="component" value="Chromosome"/>
</dbReference>
<evidence type="ECO:0000256" key="1">
    <source>
        <dbReference type="SAM" id="MobiDB-lite"/>
    </source>
</evidence>
<dbReference type="KEGG" id="gbh:GbCGDNIH2_2213"/>
<reference evidence="3" key="1">
    <citation type="submission" date="2012-06" db="EMBL/GenBank/DDBJ databases">
        <title>Genome analysis of multiple Granulibacter bethesdensis isolates demonstrates substantial genome diversity.</title>
        <authorList>
            <person name="Greenberg D.E."/>
            <person name="Porcella S.F."/>
            <person name="Zarember K."/>
            <person name="Zelazny A.M."/>
            <person name="Bruno D."/>
            <person name="Martens C."/>
            <person name="Barbian K.D."/>
            <person name="Jaske E."/>
            <person name="Holland S.M."/>
        </authorList>
    </citation>
    <scope>NUCLEOTIDE SEQUENCE [LARGE SCALE GENOMIC DNA]</scope>
    <source>
        <strain evidence="3">CGDNIH3</strain>
    </source>
</reference>
<dbReference type="KEGG" id="gbc:GbCGDNIH3_2213"/>
<dbReference type="EMBL" id="CP003181">
    <property type="protein sequence ID" value="AHJ64114.1"/>
    <property type="molecule type" value="Genomic_DNA"/>
</dbReference>
<protein>
    <submittedName>
        <fullName evidence="2">Uncharacterized protein</fullName>
    </submittedName>
</protein>
<evidence type="ECO:0000313" key="3">
    <source>
        <dbReference type="Proteomes" id="UP000019438"/>
    </source>
</evidence>
<accession>A0AAN0VGX3</accession>
<proteinExistence type="predicted"/>